<feature type="transmembrane region" description="Helical" evidence="2">
    <location>
        <begin position="32"/>
        <end position="53"/>
    </location>
</feature>
<gene>
    <name evidence="4" type="ORF">GCM10010339_40770</name>
</gene>
<keyword evidence="2" id="KW-1133">Transmembrane helix</keyword>
<feature type="region of interest" description="Disordered" evidence="1">
    <location>
        <begin position="1"/>
        <end position="28"/>
    </location>
</feature>
<proteinExistence type="predicted"/>
<dbReference type="Proteomes" id="UP000655443">
    <property type="component" value="Unassembled WGS sequence"/>
</dbReference>
<evidence type="ECO:0000256" key="2">
    <source>
        <dbReference type="SAM" id="Phobius"/>
    </source>
</evidence>
<dbReference type="AlphaFoldDB" id="A0A919D3C8"/>
<dbReference type="EMBL" id="BMVG01000008">
    <property type="protein sequence ID" value="GHE05327.1"/>
    <property type="molecule type" value="Genomic_DNA"/>
</dbReference>
<organism evidence="4 5">
    <name type="scientific">Streptomyces alanosinicus</name>
    <dbReference type="NCBI Taxonomy" id="68171"/>
    <lineage>
        <taxon>Bacteria</taxon>
        <taxon>Bacillati</taxon>
        <taxon>Actinomycetota</taxon>
        <taxon>Actinomycetes</taxon>
        <taxon>Kitasatosporales</taxon>
        <taxon>Streptomycetaceae</taxon>
        <taxon>Streptomyces</taxon>
    </lineage>
</organism>
<name>A0A919D3C8_9ACTN</name>
<reference evidence="4" key="2">
    <citation type="submission" date="2020-09" db="EMBL/GenBank/DDBJ databases">
        <authorList>
            <person name="Sun Q."/>
            <person name="Ohkuma M."/>
        </authorList>
    </citation>
    <scope>NUCLEOTIDE SEQUENCE</scope>
    <source>
        <strain evidence="4">JCM 4714</strain>
    </source>
</reference>
<evidence type="ECO:0000256" key="1">
    <source>
        <dbReference type="SAM" id="MobiDB-lite"/>
    </source>
</evidence>
<keyword evidence="2" id="KW-0472">Membrane</keyword>
<sequence length="206" mass="21341">MTHKNQHQHQHEIQGHTPGTAISARSGRRRRLVRATLAASAVAALGIAGAGVAQAAGTGAAKATPTCAVSALSASFGEGLAGGMNHQGVVLKLKNTGAHTCLLRGYPGLGLQNASHRTLRSTTHWGDTWYAKSPAKATLTLGKGQSVEAVIAWTHANTGTSDAVHAAYLEVTPPAATSHKTLKFPEWVDNGDLSVTVLAHRIDVTP</sequence>
<keyword evidence="5" id="KW-1185">Reference proteome</keyword>
<evidence type="ECO:0000313" key="5">
    <source>
        <dbReference type="Proteomes" id="UP000655443"/>
    </source>
</evidence>
<comment type="caution">
    <text evidence="4">The sequence shown here is derived from an EMBL/GenBank/DDBJ whole genome shotgun (WGS) entry which is preliminary data.</text>
</comment>
<dbReference type="PROSITE" id="PS51318">
    <property type="entry name" value="TAT"/>
    <property type="match status" value="1"/>
</dbReference>
<keyword evidence="2" id="KW-0812">Transmembrane</keyword>
<protein>
    <recommendedName>
        <fullName evidence="3">DUF4232 domain-containing protein</fullName>
    </recommendedName>
</protein>
<dbReference type="InterPro" id="IPR006311">
    <property type="entry name" value="TAT_signal"/>
</dbReference>
<feature type="domain" description="DUF4232" evidence="3">
    <location>
        <begin position="67"/>
        <end position="196"/>
    </location>
</feature>
<reference evidence="4" key="1">
    <citation type="journal article" date="2014" name="Int. J. Syst. Evol. Microbiol.">
        <title>Complete genome sequence of Corynebacterium casei LMG S-19264T (=DSM 44701T), isolated from a smear-ripened cheese.</title>
        <authorList>
            <consortium name="US DOE Joint Genome Institute (JGI-PGF)"/>
            <person name="Walter F."/>
            <person name="Albersmeier A."/>
            <person name="Kalinowski J."/>
            <person name="Ruckert C."/>
        </authorList>
    </citation>
    <scope>NUCLEOTIDE SEQUENCE</scope>
    <source>
        <strain evidence="4">JCM 4714</strain>
    </source>
</reference>
<accession>A0A919D3C8</accession>
<dbReference type="InterPro" id="IPR025326">
    <property type="entry name" value="DUF4232"/>
</dbReference>
<dbReference type="RefSeq" id="WP_189954337.1">
    <property type="nucleotide sequence ID" value="NZ_BMVG01000008.1"/>
</dbReference>
<dbReference type="Pfam" id="PF14016">
    <property type="entry name" value="DUF4232"/>
    <property type="match status" value="1"/>
</dbReference>
<evidence type="ECO:0000313" key="4">
    <source>
        <dbReference type="EMBL" id="GHE05327.1"/>
    </source>
</evidence>
<evidence type="ECO:0000259" key="3">
    <source>
        <dbReference type="Pfam" id="PF14016"/>
    </source>
</evidence>